<protein>
    <submittedName>
        <fullName evidence="1">Uncharacterized protein</fullName>
    </submittedName>
</protein>
<dbReference type="AlphaFoldDB" id="A0A8X6TFA1"/>
<reference evidence="1" key="1">
    <citation type="submission" date="2020-08" db="EMBL/GenBank/DDBJ databases">
        <title>Multicomponent nature underlies the extraordinary mechanical properties of spider dragline silk.</title>
        <authorList>
            <person name="Kono N."/>
            <person name="Nakamura H."/>
            <person name="Mori M."/>
            <person name="Yoshida Y."/>
            <person name="Ohtoshi R."/>
            <person name="Malay A.D."/>
            <person name="Moran D.A.P."/>
            <person name="Tomita M."/>
            <person name="Numata K."/>
            <person name="Arakawa K."/>
        </authorList>
    </citation>
    <scope>NUCLEOTIDE SEQUENCE</scope>
</reference>
<organism evidence="1 2">
    <name type="scientific">Nephila pilipes</name>
    <name type="common">Giant wood spider</name>
    <name type="synonym">Nephila maculata</name>
    <dbReference type="NCBI Taxonomy" id="299642"/>
    <lineage>
        <taxon>Eukaryota</taxon>
        <taxon>Metazoa</taxon>
        <taxon>Ecdysozoa</taxon>
        <taxon>Arthropoda</taxon>
        <taxon>Chelicerata</taxon>
        <taxon>Arachnida</taxon>
        <taxon>Araneae</taxon>
        <taxon>Araneomorphae</taxon>
        <taxon>Entelegynae</taxon>
        <taxon>Araneoidea</taxon>
        <taxon>Nephilidae</taxon>
        <taxon>Nephila</taxon>
    </lineage>
</organism>
<sequence>ALESKTYSSNPRKGDNRHKVVSIPRTLQKVSVLSDATGNLFYLLEGQELCGHKVVNSSGLHAAIRNVNEKEGLPEKYTTLRTFYEMTYN</sequence>
<feature type="non-terminal residue" evidence="1">
    <location>
        <position position="1"/>
    </location>
</feature>
<evidence type="ECO:0000313" key="2">
    <source>
        <dbReference type="Proteomes" id="UP000887013"/>
    </source>
</evidence>
<evidence type="ECO:0000313" key="1">
    <source>
        <dbReference type="EMBL" id="GFT08771.1"/>
    </source>
</evidence>
<dbReference type="Proteomes" id="UP000887013">
    <property type="component" value="Unassembled WGS sequence"/>
</dbReference>
<name>A0A8X6TFA1_NEPPI</name>
<keyword evidence="2" id="KW-1185">Reference proteome</keyword>
<accession>A0A8X6TFA1</accession>
<dbReference type="EMBL" id="BMAW01008484">
    <property type="protein sequence ID" value="GFT08771.1"/>
    <property type="molecule type" value="Genomic_DNA"/>
</dbReference>
<proteinExistence type="predicted"/>
<gene>
    <name evidence="1" type="ORF">NPIL_476531</name>
</gene>
<comment type="caution">
    <text evidence="1">The sequence shown here is derived from an EMBL/GenBank/DDBJ whole genome shotgun (WGS) entry which is preliminary data.</text>
</comment>